<protein>
    <recommendedName>
        <fullName evidence="6">Glycosyl transferase 64 domain-containing protein</fullName>
    </recommendedName>
</protein>
<dbReference type="PANTHER" id="PTHR48261">
    <property type="entry name" value="ACETYLGLUCOSAMINYLTRANSFERASE"/>
    <property type="match status" value="1"/>
</dbReference>
<dbReference type="EMBL" id="CAAKMV010000170">
    <property type="protein sequence ID" value="VIO62970.1"/>
    <property type="molecule type" value="Genomic_DNA"/>
</dbReference>
<dbReference type="InterPro" id="IPR015338">
    <property type="entry name" value="GT64_dom"/>
</dbReference>
<dbReference type="InterPro" id="IPR004263">
    <property type="entry name" value="Exostosin"/>
</dbReference>
<dbReference type="Proteomes" id="UP000746612">
    <property type="component" value="Unassembled WGS sequence"/>
</dbReference>
<comment type="subcellular location">
    <subcellularLocation>
        <location evidence="1">Membrane</location>
    </subcellularLocation>
</comment>
<keyword evidence="2" id="KW-0808">Transferase</keyword>
<evidence type="ECO:0000256" key="3">
    <source>
        <dbReference type="ARBA" id="ARBA00023136"/>
    </source>
</evidence>
<dbReference type="SUPFAM" id="SSF53448">
    <property type="entry name" value="Nucleotide-diphospho-sugar transferases"/>
    <property type="match status" value="1"/>
</dbReference>
<dbReference type="Gene3D" id="3.90.550.10">
    <property type="entry name" value="Spore Coat Polysaccharide Biosynthesis Protein SpsA, Chain A"/>
    <property type="match status" value="1"/>
</dbReference>
<sequence>MLVVFSMIMSIIIVGTRGSESGESLSPVELLSRRATCSSTKQRGRQDIWEKAKAKYSNLSDDKFTITMLTYRRPKELNHTLSALLEEKIPSLYEIIIVWGDLEAEPPMNFESRHKVPVRFRVALEDSLNEKLRPDPDFKTQAILLTDDDVYYQPKDLEFVFQAWRKFGRDRLTGALARCSDIAADGNYKYTFCSGKERDNYSMVLTNLSFTHVSFMDYYWSDDSTMTKVRDYVNSVFNCEDIALNYVQGLLTGHGPLLVNGREKYVNLAPPKGISTRPGHVEARINETAHIQRGI</sequence>
<dbReference type="Pfam" id="PF09258">
    <property type="entry name" value="Glyco_transf_64"/>
    <property type="match status" value="1"/>
</dbReference>
<organism evidence="8">
    <name type="scientific">Gibberella zeae</name>
    <name type="common">Wheat head blight fungus</name>
    <name type="synonym">Fusarium graminearum</name>
    <dbReference type="NCBI Taxonomy" id="5518"/>
    <lineage>
        <taxon>Eukaryota</taxon>
        <taxon>Fungi</taxon>
        <taxon>Dikarya</taxon>
        <taxon>Ascomycota</taxon>
        <taxon>Pezizomycotina</taxon>
        <taxon>Sordariomycetes</taxon>
        <taxon>Hypocreomycetidae</taxon>
        <taxon>Hypocreales</taxon>
        <taxon>Nectriaceae</taxon>
        <taxon>Fusarium</taxon>
    </lineage>
</organism>
<reference evidence="8" key="1">
    <citation type="submission" date="2019-04" db="EMBL/GenBank/DDBJ databases">
        <authorList>
            <person name="Melise S."/>
            <person name="Noan J."/>
            <person name="Okalmin O."/>
        </authorList>
    </citation>
    <scope>NUCLEOTIDE SEQUENCE</scope>
    <source>
        <strain evidence="8">FN9</strain>
    </source>
</reference>
<dbReference type="EMBL" id="CAJPIJ010000176">
    <property type="protein sequence ID" value="CAG2003687.1"/>
    <property type="molecule type" value="Genomic_DNA"/>
</dbReference>
<evidence type="ECO:0000313" key="7">
    <source>
        <dbReference type="EMBL" id="CAG2003687.1"/>
    </source>
</evidence>
<reference evidence="7" key="2">
    <citation type="submission" date="2021-03" db="EMBL/GenBank/DDBJ databases">
        <authorList>
            <person name="Alouane T."/>
            <person name="Langin T."/>
            <person name="Bonhomme L."/>
        </authorList>
    </citation>
    <scope>NUCLEOTIDE SEQUENCE</scope>
    <source>
        <strain evidence="7">MDC_Fg202</strain>
    </source>
</reference>
<dbReference type="InterPro" id="IPR029044">
    <property type="entry name" value="Nucleotide-diphossugar_trans"/>
</dbReference>
<keyword evidence="5" id="KW-0732">Signal</keyword>
<keyword evidence="4" id="KW-1015">Disulfide bond</keyword>
<feature type="chain" id="PRO_5041126780" description="Glycosyl transferase 64 domain-containing protein" evidence="5">
    <location>
        <begin position="19"/>
        <end position="295"/>
    </location>
</feature>
<evidence type="ECO:0000256" key="4">
    <source>
        <dbReference type="ARBA" id="ARBA00023157"/>
    </source>
</evidence>
<feature type="domain" description="Glycosyl transferase 64" evidence="6">
    <location>
        <begin position="64"/>
        <end position="284"/>
    </location>
</feature>
<evidence type="ECO:0000256" key="2">
    <source>
        <dbReference type="ARBA" id="ARBA00022679"/>
    </source>
</evidence>
<keyword evidence="3" id="KW-0472">Membrane</keyword>
<evidence type="ECO:0000259" key="6">
    <source>
        <dbReference type="Pfam" id="PF09258"/>
    </source>
</evidence>
<dbReference type="PANTHER" id="PTHR48261:SF2">
    <property type="entry name" value="ACETYLGLUCOSAMINYLTRANSFERASE"/>
    <property type="match status" value="1"/>
</dbReference>
<name>A0A4E9EKD4_GIBZA</name>
<evidence type="ECO:0000256" key="1">
    <source>
        <dbReference type="ARBA" id="ARBA00004370"/>
    </source>
</evidence>
<accession>A0A4E9EKD4</accession>
<dbReference type="GO" id="GO:0016020">
    <property type="term" value="C:membrane"/>
    <property type="evidence" value="ECO:0007669"/>
    <property type="project" value="UniProtKB-SubCell"/>
</dbReference>
<evidence type="ECO:0000313" key="8">
    <source>
        <dbReference type="EMBL" id="VIO62970.1"/>
    </source>
</evidence>
<dbReference type="AlphaFoldDB" id="A0A4E9EKD4"/>
<gene>
    <name evidence="8" type="ORF">FUG_LOCUS509904</name>
    <name evidence="7" type="ORF">MDCFG202_LOCUS494674</name>
</gene>
<feature type="signal peptide" evidence="5">
    <location>
        <begin position="1"/>
        <end position="18"/>
    </location>
</feature>
<evidence type="ECO:0000256" key="5">
    <source>
        <dbReference type="SAM" id="SignalP"/>
    </source>
</evidence>
<proteinExistence type="predicted"/>
<dbReference type="GO" id="GO:0016757">
    <property type="term" value="F:glycosyltransferase activity"/>
    <property type="evidence" value="ECO:0007669"/>
    <property type="project" value="InterPro"/>
</dbReference>